<dbReference type="RefSeq" id="WP_021906910.1">
    <property type="nucleotide sequence ID" value="NZ_JAFIQO010000114.1"/>
</dbReference>
<evidence type="ECO:0000313" key="2">
    <source>
        <dbReference type="Proteomes" id="UP001315001"/>
    </source>
</evidence>
<keyword evidence="2" id="KW-1185">Reference proteome</keyword>
<dbReference type="EMBL" id="JAFIQO010000114">
    <property type="protein sequence ID" value="MBP0057188.1"/>
    <property type="molecule type" value="Genomic_DNA"/>
</dbReference>
<reference evidence="1 2" key="1">
    <citation type="submission" date="2021-02" db="EMBL/GenBank/DDBJ databases">
        <title>Lactate utilizing bacteria of the human gut.</title>
        <authorList>
            <person name="Sheridan P.O."/>
        </authorList>
    </citation>
    <scope>NUCLEOTIDE SEQUENCE [LARGE SCALE GENOMIC DNA]</scope>
    <source>
        <strain evidence="1 2">HTF-83D</strain>
    </source>
</reference>
<dbReference type="Proteomes" id="UP001315001">
    <property type="component" value="Unassembled WGS sequence"/>
</dbReference>
<evidence type="ECO:0000313" key="1">
    <source>
        <dbReference type="EMBL" id="MBP0057188.1"/>
    </source>
</evidence>
<gene>
    <name evidence="1" type="ORF">JYQ75_07200</name>
</gene>
<comment type="caution">
    <text evidence="1">The sequence shown here is derived from an EMBL/GenBank/DDBJ whole genome shotgun (WGS) entry which is preliminary data.</text>
</comment>
<protein>
    <submittedName>
        <fullName evidence="1">Uncharacterized protein</fullName>
    </submittedName>
</protein>
<accession>A0ABS3ZKT1</accession>
<name>A0ABS3ZKT1_9FIRM</name>
<proteinExistence type="predicted"/>
<organism evidence="1 2">
    <name type="scientific">Anaerobutyricum soehngenii</name>
    <dbReference type="NCBI Taxonomy" id="105843"/>
    <lineage>
        <taxon>Bacteria</taxon>
        <taxon>Bacillati</taxon>
        <taxon>Bacillota</taxon>
        <taxon>Clostridia</taxon>
        <taxon>Lachnospirales</taxon>
        <taxon>Lachnospiraceae</taxon>
        <taxon>Anaerobutyricum</taxon>
    </lineage>
</organism>
<sequence>MGSYLNPGSFSFRGSLRSKIYVDKSELIAKINEVLYTEQKYYFRIL</sequence>